<keyword evidence="6" id="KW-0805">Transcription regulation</keyword>
<dbReference type="GO" id="GO:0017025">
    <property type="term" value="F:TBP-class protein binding"/>
    <property type="evidence" value="ECO:0007669"/>
    <property type="project" value="EnsemblFungi"/>
</dbReference>
<dbReference type="RefSeq" id="XP_022463185.1">
    <property type="nucleotide sequence ID" value="XM_022606495.1"/>
</dbReference>
<comment type="similarity">
    <text evidence="2">Belongs to the RRN7/TAF1B family.</text>
</comment>
<dbReference type="InterPro" id="IPR048540">
    <property type="entry name" value="Rrn7_cyclin_N"/>
</dbReference>
<evidence type="ECO:0000259" key="10">
    <source>
        <dbReference type="Pfam" id="PF11781"/>
    </source>
</evidence>
<evidence type="ECO:0000256" key="5">
    <source>
        <dbReference type="ARBA" id="ARBA00022833"/>
    </source>
</evidence>
<dbReference type="STRING" id="1071383.J7S3W2"/>
<reference evidence="14" key="2">
    <citation type="submission" date="2012-08" db="EMBL/GenBank/DDBJ databases">
        <title>Genome sequence of Kazachstania naganishii.</title>
        <authorList>
            <person name="Gordon J.L."/>
            <person name="Armisen D."/>
            <person name="Proux-Wera E."/>
            <person name="OhEigeartaigh S.S."/>
            <person name="Byrne K.P."/>
            <person name="Wolfe K.H."/>
        </authorList>
    </citation>
    <scope>NUCLEOTIDE SEQUENCE [LARGE SCALE GENOMIC DNA]</scope>
    <source>
        <strain evidence="14">ATCC MYA-139 / BCRC 22969 / CBS 8797 / CCRC 22969 / KCTC 17520 / NBRC 10181 / NCYC 3082</strain>
    </source>
</reference>
<dbReference type="OrthoDB" id="428577at2759"/>
<proteinExistence type="inferred from homology"/>
<comment type="subcellular location">
    <subcellularLocation>
        <location evidence="1">Nucleus</location>
        <location evidence="1">Nucleolus</location>
    </subcellularLocation>
</comment>
<dbReference type="GO" id="GO:0042790">
    <property type="term" value="P:nucleolar large rRNA transcription by RNA polymerase I"/>
    <property type="evidence" value="ECO:0007669"/>
    <property type="project" value="EnsemblFungi"/>
</dbReference>
<evidence type="ECO:0000256" key="6">
    <source>
        <dbReference type="ARBA" id="ARBA00023015"/>
    </source>
</evidence>
<name>J7S3W2_HUIN7</name>
<sequence>MSTFIRGPVCGTDNCPSRLWRVIAGRRTCQYGHVMEGDIEFNNDEDDVPQLGSMTRRLNLTTTALGTFQSSFNASQLVDPSSTKEQHKKIFGYDARILFLKAFQFILRKQSSYLLHHKNFPQEFPIVVKLVWSHYLKYVNDNDPLANATFSEDEDDDDEIPNSRARIRQRGRANKLGLNINTSVTILYLAAVHLRLPVYTEDFIQWICSSSFPYYKANDQLPKIWQKRLPNYYLGLLNGGRALTGTQFCKKIASTVYRTNFNQHFQDTINLPSLIFRLVGNTTLLPEFYFYTMAMIKRVEKSTDFPVIPSDKPSFNAYHQTPEMKVIAYFILSFRWVLLSDSSRKHKKQTFSSNWLRALKAFQTGWQDSESVTDDNYSNDTLSKQITELFSASDKTDPIDWSERKTLRYLNWLQTTVVEKQSSLRTNSLTIDQNIAQRKLHKLIPLKTDQFPLPTTTPGNITYVEDLQEKYLKVRASLDDDTLHVDAFDTKSNEREDLIARLEYQFLCIISAQFFVPMDILEDCVRRTEEHCLKQIES</sequence>
<dbReference type="PANTHER" id="PTHR31576:SF2">
    <property type="entry name" value="TATA BOX-BINDING PROTEIN-ASSOCIATED FACTOR RNA POLYMERASE I SUBUNIT B"/>
    <property type="match status" value="1"/>
</dbReference>
<dbReference type="PANTHER" id="PTHR31576">
    <property type="entry name" value="TATA BOX-BINDING PROTEIN-ASSOCIATED FACTOR RNA POLYMERASE I SUBUNIT B"/>
    <property type="match status" value="1"/>
</dbReference>
<organism evidence="13 14">
    <name type="scientific">Huiozyma naganishii (strain ATCC MYA-139 / BCRC 22969 / CBS 8797 / KCTC 17520 / NBRC 10181 / NCYC 3082 / Yp74L-3)</name>
    <name type="common">Yeast</name>
    <name type="synonym">Kazachstania naganishii</name>
    <dbReference type="NCBI Taxonomy" id="1071383"/>
    <lineage>
        <taxon>Eukaryota</taxon>
        <taxon>Fungi</taxon>
        <taxon>Dikarya</taxon>
        <taxon>Ascomycota</taxon>
        <taxon>Saccharomycotina</taxon>
        <taxon>Saccharomycetes</taxon>
        <taxon>Saccharomycetales</taxon>
        <taxon>Saccharomycetaceae</taxon>
        <taxon>Huiozyma</taxon>
    </lineage>
</organism>
<dbReference type="eggNOG" id="ENOG502RYCI">
    <property type="taxonomic scope" value="Eukaryota"/>
</dbReference>
<feature type="domain" description="Rrn7/TAF1B C-terminal cyclin" evidence="12">
    <location>
        <begin position="249"/>
        <end position="415"/>
    </location>
</feature>
<keyword evidence="8" id="KW-0804">Transcription</keyword>
<feature type="domain" description="Rrn7/TAF1B N-terminal cyclin" evidence="11">
    <location>
        <begin position="103"/>
        <end position="223"/>
    </location>
</feature>
<evidence type="ECO:0000313" key="13">
    <source>
        <dbReference type="EMBL" id="CCK68939.1"/>
    </source>
</evidence>
<evidence type="ECO:0000256" key="8">
    <source>
        <dbReference type="ARBA" id="ARBA00023163"/>
    </source>
</evidence>
<evidence type="ECO:0000256" key="2">
    <source>
        <dbReference type="ARBA" id="ARBA00006899"/>
    </source>
</evidence>
<dbReference type="GO" id="GO:0008270">
    <property type="term" value="F:zinc ion binding"/>
    <property type="evidence" value="ECO:0007669"/>
    <property type="project" value="UniProtKB-KW"/>
</dbReference>
<dbReference type="GO" id="GO:0001164">
    <property type="term" value="F:RNA polymerase I core promoter sequence-specific DNA binding"/>
    <property type="evidence" value="ECO:0007669"/>
    <property type="project" value="EnsemblFungi"/>
</dbReference>
<protein>
    <submittedName>
        <fullName evidence="13">Uncharacterized protein</fullName>
    </submittedName>
</protein>
<accession>J7S3W2</accession>
<reference evidence="13 14" key="1">
    <citation type="journal article" date="2011" name="Proc. Natl. Acad. Sci. U.S.A.">
        <title>Evolutionary erosion of yeast sex chromosomes by mating-type switching accidents.</title>
        <authorList>
            <person name="Gordon J.L."/>
            <person name="Armisen D."/>
            <person name="Proux-Wera E."/>
            <person name="Oheigeartaigh S.S."/>
            <person name="Byrne K.P."/>
            <person name="Wolfe K.H."/>
        </authorList>
    </citation>
    <scope>NUCLEOTIDE SEQUENCE [LARGE SCALE GENOMIC DNA]</scope>
    <source>
        <strain evidence="14">ATCC MYA-139 / BCRC 22969 / CBS 8797 / CCRC 22969 / KCTC 17520 / NBRC 10181 / NCYC 3082</strain>
    </source>
</reference>
<keyword evidence="3" id="KW-0479">Metal-binding</keyword>
<gene>
    <name evidence="13" type="primary">KNAG0B05050</name>
    <name evidence="13" type="ordered locus">KNAG_0B05050</name>
</gene>
<dbReference type="GO" id="GO:0070860">
    <property type="term" value="C:RNA polymerase I core factor complex"/>
    <property type="evidence" value="ECO:0007669"/>
    <property type="project" value="EnsemblFungi"/>
</dbReference>
<evidence type="ECO:0000256" key="3">
    <source>
        <dbReference type="ARBA" id="ARBA00022723"/>
    </source>
</evidence>
<dbReference type="Pfam" id="PF20644">
    <property type="entry name" value="Rrn7_cyclin_N"/>
    <property type="match status" value="1"/>
</dbReference>
<dbReference type="GeneID" id="34524589"/>
<evidence type="ECO:0000256" key="7">
    <source>
        <dbReference type="ARBA" id="ARBA00023125"/>
    </source>
</evidence>
<dbReference type="AlphaFoldDB" id="J7S3W2"/>
<dbReference type="OMA" id="TICQFGH"/>
<keyword evidence="14" id="KW-1185">Reference proteome</keyword>
<dbReference type="Proteomes" id="UP000006310">
    <property type="component" value="Chromosome 2"/>
</dbReference>
<keyword evidence="9" id="KW-0539">Nucleus</keyword>
<dbReference type="InterPro" id="IPR021752">
    <property type="entry name" value="TF_Rrn7_Zf"/>
</dbReference>
<dbReference type="Pfam" id="PF11781">
    <property type="entry name" value="Zn_ribbon_RRN7"/>
    <property type="match status" value="1"/>
</dbReference>
<evidence type="ECO:0000256" key="1">
    <source>
        <dbReference type="ARBA" id="ARBA00004604"/>
    </source>
</evidence>
<evidence type="ECO:0000259" key="12">
    <source>
        <dbReference type="Pfam" id="PF20645"/>
    </source>
</evidence>
<dbReference type="HOGENOM" id="CLU_016553_3_1_1"/>
<dbReference type="InterPro" id="IPR048538">
    <property type="entry name" value="Rrn7_cyclin_C"/>
</dbReference>
<dbReference type="EMBL" id="HE978315">
    <property type="protein sequence ID" value="CCK68939.1"/>
    <property type="molecule type" value="Genomic_DNA"/>
</dbReference>
<keyword evidence="7" id="KW-0238">DNA-binding</keyword>
<dbReference type="KEGG" id="kng:KNAG_0B05050"/>
<evidence type="ECO:0000256" key="9">
    <source>
        <dbReference type="ARBA" id="ARBA00023242"/>
    </source>
</evidence>
<feature type="domain" description="RRN7-type" evidence="10">
    <location>
        <begin position="5"/>
        <end position="37"/>
    </location>
</feature>
<keyword evidence="4" id="KW-0863">Zinc-finger</keyword>
<dbReference type="Pfam" id="PF20645">
    <property type="entry name" value="Rrn7_cyclin_C"/>
    <property type="match status" value="1"/>
</dbReference>
<keyword evidence="5" id="KW-0862">Zinc</keyword>
<evidence type="ECO:0000256" key="4">
    <source>
        <dbReference type="ARBA" id="ARBA00022771"/>
    </source>
</evidence>
<dbReference type="InterPro" id="IPR033599">
    <property type="entry name" value="TAF1B/Rrn7"/>
</dbReference>
<evidence type="ECO:0000259" key="11">
    <source>
        <dbReference type="Pfam" id="PF20644"/>
    </source>
</evidence>
<evidence type="ECO:0000313" key="14">
    <source>
        <dbReference type="Proteomes" id="UP000006310"/>
    </source>
</evidence>